<name>A0A409VPD5_9AGAR</name>
<feature type="region of interest" description="Disordered" evidence="8">
    <location>
        <begin position="1001"/>
        <end position="1024"/>
    </location>
</feature>
<keyword evidence="4 7" id="KW-0804">Transcription</keyword>
<evidence type="ECO:0000256" key="3">
    <source>
        <dbReference type="ARBA" id="ARBA00023015"/>
    </source>
</evidence>
<accession>A0A409VPD5</accession>
<dbReference type="InterPro" id="IPR019542">
    <property type="entry name" value="Enhancer_polycomb-like_N"/>
</dbReference>
<comment type="similarity">
    <text evidence="2 7">Belongs to the enhancer of polycomb family.</text>
</comment>
<dbReference type="STRING" id="181874.A0A409VPD5"/>
<organism evidence="10 11">
    <name type="scientific">Panaeolus cyanescens</name>
    <dbReference type="NCBI Taxonomy" id="181874"/>
    <lineage>
        <taxon>Eukaryota</taxon>
        <taxon>Fungi</taxon>
        <taxon>Dikarya</taxon>
        <taxon>Basidiomycota</taxon>
        <taxon>Agaricomycotina</taxon>
        <taxon>Agaricomycetes</taxon>
        <taxon>Agaricomycetidae</taxon>
        <taxon>Agaricales</taxon>
        <taxon>Agaricineae</taxon>
        <taxon>Galeropsidaceae</taxon>
        <taxon>Panaeolus</taxon>
    </lineage>
</organism>
<dbReference type="GO" id="GO:0005634">
    <property type="term" value="C:nucleus"/>
    <property type="evidence" value="ECO:0007669"/>
    <property type="project" value="UniProtKB-SubCell"/>
</dbReference>
<evidence type="ECO:0000256" key="8">
    <source>
        <dbReference type="SAM" id="MobiDB-lite"/>
    </source>
</evidence>
<gene>
    <name evidence="10" type="ORF">CVT24_002950</name>
</gene>
<evidence type="ECO:0000256" key="6">
    <source>
        <dbReference type="ARBA" id="ARBA00025513"/>
    </source>
</evidence>
<feature type="region of interest" description="Disordered" evidence="8">
    <location>
        <begin position="949"/>
        <end position="970"/>
    </location>
</feature>
<evidence type="ECO:0000259" key="9">
    <source>
        <dbReference type="Pfam" id="PF10513"/>
    </source>
</evidence>
<dbReference type="OrthoDB" id="435275at2759"/>
<feature type="region of interest" description="Disordered" evidence="8">
    <location>
        <begin position="700"/>
        <end position="741"/>
    </location>
</feature>
<evidence type="ECO:0000313" key="10">
    <source>
        <dbReference type="EMBL" id="PPQ68124.1"/>
    </source>
</evidence>
<evidence type="ECO:0000256" key="5">
    <source>
        <dbReference type="ARBA" id="ARBA00023242"/>
    </source>
</evidence>
<reference evidence="10 11" key="1">
    <citation type="journal article" date="2018" name="Evol. Lett.">
        <title>Horizontal gene cluster transfer increased hallucinogenic mushroom diversity.</title>
        <authorList>
            <person name="Reynolds H.T."/>
            <person name="Vijayakumar V."/>
            <person name="Gluck-Thaler E."/>
            <person name="Korotkin H.B."/>
            <person name="Matheny P.B."/>
            <person name="Slot J.C."/>
        </authorList>
    </citation>
    <scope>NUCLEOTIDE SEQUENCE [LARGE SCALE GENOMIC DNA]</scope>
    <source>
        <strain evidence="10 11">2629</strain>
    </source>
</reference>
<dbReference type="GO" id="GO:0035267">
    <property type="term" value="C:NuA4 histone acetyltransferase complex"/>
    <property type="evidence" value="ECO:0007669"/>
    <property type="project" value="InterPro"/>
</dbReference>
<dbReference type="Pfam" id="PF10513">
    <property type="entry name" value="EPL1"/>
    <property type="match status" value="1"/>
</dbReference>
<dbReference type="Proteomes" id="UP000284842">
    <property type="component" value="Unassembled WGS sequence"/>
</dbReference>
<comment type="subcellular location">
    <subcellularLocation>
        <location evidence="1 7">Nucleus</location>
    </subcellularLocation>
</comment>
<dbReference type="PANTHER" id="PTHR14898">
    <property type="entry name" value="ENHANCER OF POLYCOMB"/>
    <property type="match status" value="1"/>
</dbReference>
<keyword evidence="5 7" id="KW-0539">Nucleus</keyword>
<keyword evidence="11" id="KW-1185">Reference proteome</keyword>
<dbReference type="InParanoid" id="A0A409VPD5"/>
<evidence type="ECO:0000256" key="1">
    <source>
        <dbReference type="ARBA" id="ARBA00004123"/>
    </source>
</evidence>
<feature type="domain" description="Enhancer of polycomb-like N-terminal" evidence="9">
    <location>
        <begin position="15"/>
        <end position="210"/>
    </location>
</feature>
<dbReference type="FunCoup" id="A0A409VPD5">
    <property type="interactions" value="321"/>
</dbReference>
<evidence type="ECO:0000313" key="11">
    <source>
        <dbReference type="Proteomes" id="UP000284842"/>
    </source>
</evidence>
<comment type="caution">
    <text evidence="10">The sequence shown here is derived from an EMBL/GenBank/DDBJ whole genome shotgun (WGS) entry which is preliminary data.</text>
</comment>
<dbReference type="EMBL" id="NHTK01006014">
    <property type="protein sequence ID" value="PPQ68124.1"/>
    <property type="molecule type" value="Genomic_DNA"/>
</dbReference>
<keyword evidence="3 7" id="KW-0805">Transcription regulation</keyword>
<dbReference type="InterPro" id="IPR024943">
    <property type="entry name" value="Enhancer_polycomb"/>
</dbReference>
<proteinExistence type="inferred from homology"/>
<dbReference type="AlphaFoldDB" id="A0A409VPD5"/>
<feature type="region of interest" description="Disordered" evidence="8">
    <location>
        <begin position="157"/>
        <end position="192"/>
    </location>
</feature>
<evidence type="ECO:0000256" key="2">
    <source>
        <dbReference type="ARBA" id="ARBA00008035"/>
    </source>
</evidence>
<feature type="compositionally biased region" description="Low complexity" evidence="8">
    <location>
        <begin position="720"/>
        <end position="737"/>
    </location>
</feature>
<sequence length="1024" mass="112132">MPRNHQLAASTLRNRNRVTNKTRLKIHRGTLDADALFIPDEDEEKQHFTTLVAGVDAEDANEHHLQQVLSAAHRSHARTTAEATTSSNTQAYIPTPDSTGVIDNYEELYPPNKWLDPHSYVCTSQTVEDCISNGIAEGFTYYMDERDKEWLDKHNEEARGEGTSAQGAMLPSGTRTSSRSAKAKGKEPESVHTAAITEDEFELVMGIFEKVTHDTTEYLHHGLENGMTFPEFAEYQEAFSQPLKPTLFSAYVVPSWIPQPPALLQLARAIYPHWKERRLDRKGHRIIPVLNFDESDTLNESYVCFRRRDTKAVRKTRAQQASSSDKLVRLQAELQVTLDLANLVMSRETQKKDCIAQSQDIWQKRMAFADLKRKYPSLKDKVDDELLVDKERPVKKPEAPRITGLKLKTADAPPPAARQEIQMRPTDRIKSIRNRVEAHLDRQREKDHHWEDQVDNPYQNLPAPYSSKLFKFITPPGSPKSSSDELDDSTLTRAARAARLRYGRGGRLHVDRREFKKPRLNPLPRSSLFGIGPESGDDVKMEVEDAIPEDPELMERLESRWKFDDDDAPPYGPQGADEENRVLVDDYNVDYLMHTADLFEERDHAALVTDSNILLLGPDGKPTPVHAFRLGLPPLLRKDANGVLRPVSGLPNSIIPPQVLPVYPFPPAVTHSMPVSVPQQMKTPAGVAHNMSVPVSMTHQMKPPAAAPQMRISSNGGMRPSSTPSTTTQLTSTTPLQAPTPQPIPVPVPVPGPANGSAGSSRPALAMPHIEVSKPDPIPTPAIQQNTITPTPQPEPTAETVTVNAPAPVPAPVHVRPKSQVMTPQQHIGLGVPTNGYHLTPMPMTAATLVNAGFPQGVAGGLTQQQMQNLKTVFANMPNPNDPANRALLASYMHLAPNAAALNMAMAPGANMKLPPGARPMQWPMAAALPRPPSVANGVDAQTNGAIVTGVPNGSVPQAVPIRSPSTNGTRRNGVQVNGQHAMSPHLQQAAAAAVAAASPNLAQATSPPRMAVTPKMQMASPSG</sequence>
<evidence type="ECO:0000256" key="4">
    <source>
        <dbReference type="ARBA" id="ARBA00023163"/>
    </source>
</evidence>
<comment type="function">
    <text evidence="6">Component of the NuA4 histone acetyltransferase complex which is involved in transcriptional activation of selected genes principally by acetylation of nucleosomal histone H4 and H2A. The NuA4 complex is also involved in DNA repair. Involved in gene silencing by neighboring heterochromatin, blockage of the silencing spreading along the chromosome, and required for cell cycle progression through G2/M.</text>
</comment>
<dbReference type="GO" id="GO:0006357">
    <property type="term" value="P:regulation of transcription by RNA polymerase II"/>
    <property type="evidence" value="ECO:0007669"/>
    <property type="project" value="InterPro"/>
</dbReference>
<protein>
    <recommendedName>
        <fullName evidence="7">Enhancer of polycomb-like protein</fullName>
    </recommendedName>
</protein>
<evidence type="ECO:0000256" key="7">
    <source>
        <dbReference type="RuleBase" id="RU361124"/>
    </source>
</evidence>